<gene>
    <name evidence="2" type="ORF">CBG49_07695</name>
</gene>
<reference evidence="3" key="1">
    <citation type="submission" date="2017-06" db="EMBL/GenBank/DDBJ databases">
        <title>Complete genome sequence of Capnocytophaga sp. KCOM 1579 (=ChDC OS43) isolated from a human refractory periapical abscess lesion.</title>
        <authorList>
            <person name="Kook J.-K."/>
            <person name="Park S.-N."/>
            <person name="Lim Y.K."/>
            <person name="Roh H."/>
        </authorList>
    </citation>
    <scope>NUCLEOTIDE SEQUENCE [LARGE SCALE GENOMIC DNA]</scope>
    <source>
        <strain evidence="3">ChDC OS43</strain>
    </source>
</reference>
<organism evidence="2 3">
    <name type="scientific">Capnocytophaga endodontalis</name>
    <dbReference type="NCBI Taxonomy" id="2708117"/>
    <lineage>
        <taxon>Bacteria</taxon>
        <taxon>Pseudomonadati</taxon>
        <taxon>Bacteroidota</taxon>
        <taxon>Flavobacteriia</taxon>
        <taxon>Flavobacteriales</taxon>
        <taxon>Flavobacteriaceae</taxon>
        <taxon>Capnocytophaga</taxon>
    </lineage>
</organism>
<dbReference type="KEGG" id="capn:CBG49_07695"/>
<feature type="domain" description="Helix-turn-helix" evidence="1">
    <location>
        <begin position="41"/>
        <end position="85"/>
    </location>
</feature>
<proteinExistence type="predicted"/>
<sequence>MNTIQITELTTNELKSLLKESVKQEFNQLKEEILCKTPTQYLTRKQVAKMLDINLTTLNNWTNRGVLTSYGIQGRVYYKRDEVERAFIELKQK</sequence>
<dbReference type="RefSeq" id="WP_088594040.1">
    <property type="nucleotide sequence ID" value="NZ_CP022022.1"/>
</dbReference>
<dbReference type="Proteomes" id="UP000197007">
    <property type="component" value="Chromosome"/>
</dbReference>
<evidence type="ECO:0000259" key="1">
    <source>
        <dbReference type="Pfam" id="PF12728"/>
    </source>
</evidence>
<dbReference type="GO" id="GO:0003677">
    <property type="term" value="F:DNA binding"/>
    <property type="evidence" value="ECO:0007669"/>
    <property type="project" value="UniProtKB-KW"/>
</dbReference>
<dbReference type="EMBL" id="CP022022">
    <property type="protein sequence ID" value="ASF42965.1"/>
    <property type="molecule type" value="Genomic_DNA"/>
</dbReference>
<dbReference type="SUPFAM" id="SSF46955">
    <property type="entry name" value="Putative DNA-binding domain"/>
    <property type="match status" value="1"/>
</dbReference>
<dbReference type="AlphaFoldDB" id="A0A1Z4BNV9"/>
<protein>
    <submittedName>
        <fullName evidence="2">DNA-binding protein</fullName>
    </submittedName>
</protein>
<dbReference type="InterPro" id="IPR009061">
    <property type="entry name" value="DNA-bd_dom_put_sf"/>
</dbReference>
<keyword evidence="3" id="KW-1185">Reference proteome</keyword>
<name>A0A1Z4BNV9_9FLAO</name>
<evidence type="ECO:0000313" key="3">
    <source>
        <dbReference type="Proteomes" id="UP000197007"/>
    </source>
</evidence>
<dbReference type="Gene3D" id="1.10.1660.10">
    <property type="match status" value="1"/>
</dbReference>
<dbReference type="Pfam" id="PF12728">
    <property type="entry name" value="HTH_17"/>
    <property type="match status" value="1"/>
</dbReference>
<evidence type="ECO:0000313" key="2">
    <source>
        <dbReference type="EMBL" id="ASF42965.1"/>
    </source>
</evidence>
<keyword evidence="2" id="KW-0238">DNA-binding</keyword>
<dbReference type="InterPro" id="IPR041657">
    <property type="entry name" value="HTH_17"/>
</dbReference>
<accession>A0A1Z4BNV9</accession>